<proteinExistence type="predicted"/>
<evidence type="ECO:0000256" key="1">
    <source>
        <dbReference type="SAM" id="MobiDB-lite"/>
    </source>
</evidence>
<dbReference type="EMBL" id="KK198753">
    <property type="protein sequence ID" value="KCW90287.1"/>
    <property type="molecule type" value="Genomic_DNA"/>
</dbReference>
<reference evidence="2" key="1">
    <citation type="submission" date="2013-07" db="EMBL/GenBank/DDBJ databases">
        <title>The genome of Eucalyptus grandis.</title>
        <authorList>
            <person name="Schmutz J."/>
            <person name="Hayes R."/>
            <person name="Myburg A."/>
            <person name="Tuskan G."/>
            <person name="Grattapaglia D."/>
            <person name="Rokhsar D.S."/>
        </authorList>
    </citation>
    <scope>NUCLEOTIDE SEQUENCE</scope>
    <source>
        <tissue evidence="2">Leaf extractions</tissue>
    </source>
</reference>
<feature type="region of interest" description="Disordered" evidence="1">
    <location>
        <begin position="41"/>
        <end position="89"/>
    </location>
</feature>
<organism evidence="2">
    <name type="scientific">Eucalyptus grandis</name>
    <name type="common">Flooded gum</name>
    <dbReference type="NCBI Taxonomy" id="71139"/>
    <lineage>
        <taxon>Eukaryota</taxon>
        <taxon>Viridiplantae</taxon>
        <taxon>Streptophyta</taxon>
        <taxon>Embryophyta</taxon>
        <taxon>Tracheophyta</taxon>
        <taxon>Spermatophyta</taxon>
        <taxon>Magnoliopsida</taxon>
        <taxon>eudicotyledons</taxon>
        <taxon>Gunneridae</taxon>
        <taxon>Pentapetalae</taxon>
        <taxon>rosids</taxon>
        <taxon>malvids</taxon>
        <taxon>Myrtales</taxon>
        <taxon>Myrtaceae</taxon>
        <taxon>Myrtoideae</taxon>
        <taxon>Eucalypteae</taxon>
        <taxon>Eucalyptus</taxon>
    </lineage>
</organism>
<evidence type="ECO:0000313" key="2">
    <source>
        <dbReference type="EMBL" id="KCW90287.1"/>
    </source>
</evidence>
<feature type="compositionally biased region" description="Basic and acidic residues" evidence="1">
    <location>
        <begin position="41"/>
        <end position="71"/>
    </location>
</feature>
<sequence>MSPGQRRRRAGCDRRAIGKERFLRERDFVRLDGEDREERGHFKFEGREKTEKDAAINEEREGEGKKRDPGSRWRHVSHPDWAGAPNIFS</sequence>
<dbReference type="Gramene" id="KCW90287">
    <property type="protein sequence ID" value="KCW90287"/>
    <property type="gene ID" value="EUGRSUZ_A02431"/>
</dbReference>
<dbReference type="InParanoid" id="A0A059DI83"/>
<accession>A0A059DI83</accession>
<dbReference type="AlphaFoldDB" id="A0A059DI83"/>
<name>A0A059DI83_EUCGR</name>
<protein>
    <submittedName>
        <fullName evidence="2">Uncharacterized protein</fullName>
    </submittedName>
</protein>
<gene>
    <name evidence="2" type="ORF">EUGRSUZ_A02431</name>
</gene>